<dbReference type="AlphaFoldDB" id="A0AA37GRJ8"/>
<evidence type="ECO:0000313" key="2">
    <source>
        <dbReference type="Proteomes" id="UP001055172"/>
    </source>
</evidence>
<keyword evidence="2" id="KW-1185">Reference proteome</keyword>
<dbReference type="Proteomes" id="UP001055172">
    <property type="component" value="Unassembled WGS sequence"/>
</dbReference>
<gene>
    <name evidence="1" type="ORF">ColLi_08070</name>
</gene>
<accession>A0AA37GRJ8</accession>
<dbReference type="EMBL" id="BPPX01000017">
    <property type="protein sequence ID" value="GJC85232.1"/>
    <property type="molecule type" value="Genomic_DNA"/>
</dbReference>
<proteinExistence type="predicted"/>
<reference evidence="1 2" key="1">
    <citation type="submission" date="2021-07" db="EMBL/GenBank/DDBJ databases">
        <title>Genome data of Colletotrichum spaethianum.</title>
        <authorList>
            <person name="Utami Y.D."/>
            <person name="Hiruma K."/>
        </authorList>
    </citation>
    <scope>NUCLEOTIDE SEQUENCE [LARGE SCALE GENOMIC DNA]</scope>
    <source>
        <strain evidence="1 2">MAFF 242679</strain>
    </source>
</reference>
<organism evidence="1 2">
    <name type="scientific">Colletotrichum liriopes</name>
    <dbReference type="NCBI Taxonomy" id="708192"/>
    <lineage>
        <taxon>Eukaryota</taxon>
        <taxon>Fungi</taxon>
        <taxon>Dikarya</taxon>
        <taxon>Ascomycota</taxon>
        <taxon>Pezizomycotina</taxon>
        <taxon>Sordariomycetes</taxon>
        <taxon>Hypocreomycetidae</taxon>
        <taxon>Glomerellales</taxon>
        <taxon>Glomerellaceae</taxon>
        <taxon>Colletotrichum</taxon>
        <taxon>Colletotrichum spaethianum species complex</taxon>
    </lineage>
</organism>
<name>A0AA37GRJ8_9PEZI</name>
<evidence type="ECO:0000313" key="1">
    <source>
        <dbReference type="EMBL" id="GJC85232.1"/>
    </source>
</evidence>
<sequence length="119" mass="12199">MSNLVVHLVAKEPSSPDSAPTTRLSTPEEIRWEISTASPPATCRLPCPTPRTSGQMVQHVRSALPTARGHFGITITLEAVEWGPGAAREGVSACGGGSEAVAAGGRTPAGLSASGWVQL</sequence>
<protein>
    <submittedName>
        <fullName evidence="1">Uncharacterized protein</fullName>
    </submittedName>
</protein>
<comment type="caution">
    <text evidence="1">The sequence shown here is derived from an EMBL/GenBank/DDBJ whole genome shotgun (WGS) entry which is preliminary data.</text>
</comment>